<evidence type="ECO:0000256" key="6">
    <source>
        <dbReference type="ARBA" id="ARBA00022606"/>
    </source>
</evidence>
<name>A0ABT5U364_9GAMM</name>
<evidence type="ECO:0000256" key="3">
    <source>
        <dbReference type="ARBA" id="ARBA00012438"/>
    </source>
</evidence>
<evidence type="ECO:0000256" key="10">
    <source>
        <dbReference type="ARBA" id="ARBA00023170"/>
    </source>
</evidence>
<comment type="similarity">
    <text evidence="2">In the N-terminal section; belongs to the phytochrome family.</text>
</comment>
<dbReference type="CDD" id="cd00130">
    <property type="entry name" value="PAS"/>
    <property type="match status" value="1"/>
</dbReference>
<dbReference type="InterPro" id="IPR003018">
    <property type="entry name" value="GAF"/>
</dbReference>
<dbReference type="PANTHER" id="PTHR43304">
    <property type="entry name" value="PHYTOCHROME-LIKE PROTEIN CPH1"/>
    <property type="match status" value="1"/>
</dbReference>
<feature type="domain" description="PAS" evidence="13">
    <location>
        <begin position="524"/>
        <end position="594"/>
    </location>
</feature>
<evidence type="ECO:0000256" key="4">
    <source>
        <dbReference type="ARBA" id="ARBA00022543"/>
    </source>
</evidence>
<keyword evidence="7" id="KW-0808">Transferase</keyword>
<feature type="domain" description="Histidine kinase" evidence="12">
    <location>
        <begin position="659"/>
        <end position="874"/>
    </location>
</feature>
<proteinExistence type="inferred from homology"/>
<comment type="caution">
    <text evidence="14">The sequence shown here is derived from an EMBL/GenBank/DDBJ whole genome shotgun (WGS) entry which is preliminary data.</text>
</comment>
<dbReference type="Pfam" id="PF00512">
    <property type="entry name" value="HisKA"/>
    <property type="match status" value="1"/>
</dbReference>
<keyword evidence="14" id="KW-0547">Nucleotide-binding</keyword>
<dbReference type="InterPro" id="IPR003594">
    <property type="entry name" value="HATPase_dom"/>
</dbReference>
<evidence type="ECO:0000259" key="13">
    <source>
        <dbReference type="PROSITE" id="PS50112"/>
    </source>
</evidence>
<dbReference type="EC" id="2.7.13.3" evidence="3"/>
<dbReference type="PROSITE" id="PS50109">
    <property type="entry name" value="HIS_KIN"/>
    <property type="match status" value="1"/>
</dbReference>
<evidence type="ECO:0000313" key="14">
    <source>
        <dbReference type="EMBL" id="MDE1460810.1"/>
    </source>
</evidence>
<evidence type="ECO:0000256" key="5">
    <source>
        <dbReference type="ARBA" id="ARBA00022553"/>
    </source>
</evidence>
<dbReference type="Gene3D" id="3.30.565.10">
    <property type="entry name" value="Histidine kinase-like ATPase, C-terminal domain"/>
    <property type="match status" value="1"/>
</dbReference>
<dbReference type="InterPro" id="IPR052162">
    <property type="entry name" value="Sensor_kinase/Photoreceptor"/>
</dbReference>
<accession>A0ABT5U364</accession>
<dbReference type="InterPro" id="IPR029016">
    <property type="entry name" value="GAF-like_dom_sf"/>
</dbReference>
<dbReference type="InterPro" id="IPR013654">
    <property type="entry name" value="PAS_2"/>
</dbReference>
<keyword evidence="5" id="KW-0597">Phosphoprotein</keyword>
<dbReference type="Pfam" id="PF08446">
    <property type="entry name" value="PAS_2"/>
    <property type="match status" value="1"/>
</dbReference>
<dbReference type="CDD" id="cd00082">
    <property type="entry name" value="HisKA"/>
    <property type="match status" value="1"/>
</dbReference>
<dbReference type="Pfam" id="PF00360">
    <property type="entry name" value="PHY"/>
    <property type="match status" value="1"/>
</dbReference>
<dbReference type="InterPro" id="IPR013515">
    <property type="entry name" value="Phytochrome_cen-reg"/>
</dbReference>
<evidence type="ECO:0000256" key="8">
    <source>
        <dbReference type="ARBA" id="ARBA00022777"/>
    </source>
</evidence>
<dbReference type="InterPro" id="IPR035965">
    <property type="entry name" value="PAS-like_dom_sf"/>
</dbReference>
<dbReference type="PRINTS" id="PR00344">
    <property type="entry name" value="BCTRLSENSOR"/>
</dbReference>
<dbReference type="RefSeq" id="WP_274687180.1">
    <property type="nucleotide sequence ID" value="NZ_JAPMOU010000002.1"/>
</dbReference>
<dbReference type="PANTHER" id="PTHR43304:SF1">
    <property type="entry name" value="PAC DOMAIN-CONTAINING PROTEIN"/>
    <property type="match status" value="1"/>
</dbReference>
<dbReference type="Pfam" id="PF01590">
    <property type="entry name" value="GAF"/>
    <property type="match status" value="1"/>
</dbReference>
<dbReference type="InterPro" id="IPR003661">
    <property type="entry name" value="HisK_dim/P_dom"/>
</dbReference>
<evidence type="ECO:0000256" key="9">
    <source>
        <dbReference type="ARBA" id="ARBA00022991"/>
    </source>
</evidence>
<evidence type="ECO:0000259" key="11">
    <source>
        <dbReference type="PROSITE" id="PS50046"/>
    </source>
</evidence>
<dbReference type="Pfam" id="PF02518">
    <property type="entry name" value="HATPase_c"/>
    <property type="match status" value="1"/>
</dbReference>
<dbReference type="InterPro" id="IPR000014">
    <property type="entry name" value="PAS"/>
</dbReference>
<feature type="domain" description="Phytochrome chromophore attachment site" evidence="11">
    <location>
        <begin position="158"/>
        <end position="318"/>
    </location>
</feature>
<dbReference type="SUPFAM" id="SSF47384">
    <property type="entry name" value="Homodimeric domain of signal transducing histidine kinase"/>
    <property type="match status" value="1"/>
</dbReference>
<protein>
    <recommendedName>
        <fullName evidence="3">histidine kinase</fullName>
        <ecNumber evidence="3">2.7.13.3</ecNumber>
    </recommendedName>
</protein>
<dbReference type="InterPro" id="IPR004358">
    <property type="entry name" value="Sig_transdc_His_kin-like_C"/>
</dbReference>
<dbReference type="Gene3D" id="3.30.450.270">
    <property type="match status" value="1"/>
</dbReference>
<sequence>MNRRGVSRKSLNDDELKKAIDGCDSEQIHIPGSIQPHGYMLVLSQEFEIVKVSRNFCSLIDQPLQAIIGQDLKVYFGEDIIKALKDMLSVGALCHTRYTTLSFIEKEDLPQFDAVLHQSKDYLILELEIHKSGKIEFQEHDFYQKVMQFSIQLQQVPTQTALYDYVVYEMRQLTGFGRVKLYRFDQNWNGEVVAESRDMQIPMPSYLGLHFPASDIPKQARKLYSQNFIRLIADTSYESVQIVPDDLCEKGLPIDLSYACLRSVSPVHMEYLNNMGVGASMSISVMQNERLWGLIACHHNSPLHPPISVRMAAELMTHTFSAFLSNFMQADQESEIQKKQSYIRELNISLRPDKSMLETLKRKHALLLQAVDADGVIVHVNDKNFAFGLIPEMSFANDLIDWLEMNGDGKVFASNSIARDTNLLVRGQSMASGVLAIPVSSSMTDYVMWFRQELVEEIDWAGRPEKRVTKDKVGYHLTPRASFARWKEGLRGYAKAWEADNIEAAEHITKLLLNKKYEDKLRQANYDLQSILDNSSAFIYITDTSGNIIRINESAIEAFGLNSENIVGYHYREVFSGEFVELEDKQQETLISSQKSATFNADFFLNEKEFHLITVKFPLYDTNDDIYALCSISTDVSMLHNTQEELRRSNKELERLAFIASHDLQEPIRIISNFTGLLGQEYKDILDDNAKVYIDFTLNAAERMRFLINDLLEFSRMGHEEYEPEIIDARGEIVRLIEQFKILDTNQDASITIEGNIPDIYMKLEHFSCVMQNLISNALKFKDKQNRPVINISCQESKTDWLFAVSDNGIGIEKEYFDKIFLLFQRLYNKSEYDGTGIGLALVSRILERYNGKIWVESEYGKGSCFYFTIPKKEM</sequence>
<dbReference type="InterPro" id="IPR005467">
    <property type="entry name" value="His_kinase_dom"/>
</dbReference>
<dbReference type="GO" id="GO:0005524">
    <property type="term" value="F:ATP binding"/>
    <property type="evidence" value="ECO:0007669"/>
    <property type="project" value="UniProtKB-KW"/>
</dbReference>
<evidence type="ECO:0000256" key="7">
    <source>
        <dbReference type="ARBA" id="ARBA00022679"/>
    </source>
</evidence>
<gene>
    <name evidence="14" type="ORF">ORQ98_02395</name>
</gene>
<organism evidence="14 15">
    <name type="scientific">Spartinivicinus poritis</name>
    <dbReference type="NCBI Taxonomy" id="2994640"/>
    <lineage>
        <taxon>Bacteria</taxon>
        <taxon>Pseudomonadati</taxon>
        <taxon>Pseudomonadota</taxon>
        <taxon>Gammaproteobacteria</taxon>
        <taxon>Oceanospirillales</taxon>
        <taxon>Zooshikellaceae</taxon>
        <taxon>Spartinivicinus</taxon>
    </lineage>
</organism>
<reference evidence="14 15" key="1">
    <citation type="submission" date="2022-11" db="EMBL/GenBank/DDBJ databases">
        <title>Spartinivicinus poritis sp. nov., isolated from scleractinian coral Porites lutea.</title>
        <authorList>
            <person name="Zhang G."/>
            <person name="Cai L."/>
            <person name="Wei Q."/>
        </authorList>
    </citation>
    <scope>NUCLEOTIDE SEQUENCE [LARGE SCALE GENOMIC DNA]</scope>
    <source>
        <strain evidence="14 15">A2-2</strain>
    </source>
</reference>
<keyword evidence="8" id="KW-0418">Kinase</keyword>
<dbReference type="PROSITE" id="PS50112">
    <property type="entry name" value="PAS"/>
    <property type="match status" value="1"/>
</dbReference>
<dbReference type="InterPro" id="IPR036097">
    <property type="entry name" value="HisK_dim/P_sf"/>
</dbReference>
<evidence type="ECO:0000259" key="12">
    <source>
        <dbReference type="PROSITE" id="PS50109"/>
    </source>
</evidence>
<keyword evidence="6" id="KW-0716">Sensory transduction</keyword>
<dbReference type="InterPro" id="IPR043150">
    <property type="entry name" value="Phytochrome_PHY_sf"/>
</dbReference>
<evidence type="ECO:0000256" key="2">
    <source>
        <dbReference type="ARBA" id="ARBA00006402"/>
    </source>
</evidence>
<dbReference type="SMART" id="SM00091">
    <property type="entry name" value="PAS"/>
    <property type="match status" value="2"/>
</dbReference>
<dbReference type="SMART" id="SM00387">
    <property type="entry name" value="HATPase_c"/>
    <property type="match status" value="1"/>
</dbReference>
<dbReference type="Gene3D" id="3.30.450.40">
    <property type="match status" value="1"/>
</dbReference>
<evidence type="ECO:0000256" key="1">
    <source>
        <dbReference type="ARBA" id="ARBA00000085"/>
    </source>
</evidence>
<dbReference type="Gene3D" id="1.10.287.130">
    <property type="match status" value="1"/>
</dbReference>
<dbReference type="SUPFAM" id="SSF55874">
    <property type="entry name" value="ATPase domain of HSP90 chaperone/DNA topoisomerase II/histidine kinase"/>
    <property type="match status" value="1"/>
</dbReference>
<dbReference type="Gene3D" id="3.30.450.20">
    <property type="entry name" value="PAS domain"/>
    <property type="match status" value="2"/>
</dbReference>
<dbReference type="InterPro" id="IPR013767">
    <property type="entry name" value="PAS_fold"/>
</dbReference>
<dbReference type="Proteomes" id="UP001528823">
    <property type="component" value="Unassembled WGS sequence"/>
</dbReference>
<comment type="catalytic activity">
    <reaction evidence="1">
        <text>ATP + protein L-histidine = ADP + protein N-phospho-L-histidine.</text>
        <dbReference type="EC" id="2.7.13.3"/>
    </reaction>
</comment>
<evidence type="ECO:0000313" key="15">
    <source>
        <dbReference type="Proteomes" id="UP001528823"/>
    </source>
</evidence>
<dbReference type="EMBL" id="JAPMOU010000002">
    <property type="protein sequence ID" value="MDE1460810.1"/>
    <property type="molecule type" value="Genomic_DNA"/>
</dbReference>
<keyword evidence="15" id="KW-1185">Reference proteome</keyword>
<dbReference type="PROSITE" id="PS50046">
    <property type="entry name" value="PHYTOCHROME_2"/>
    <property type="match status" value="1"/>
</dbReference>
<keyword evidence="4" id="KW-0600">Photoreceptor protein</keyword>
<dbReference type="SMART" id="SM00388">
    <property type="entry name" value="HisKA"/>
    <property type="match status" value="1"/>
</dbReference>
<dbReference type="NCBIfam" id="TIGR00229">
    <property type="entry name" value="sensory_box"/>
    <property type="match status" value="1"/>
</dbReference>
<dbReference type="InterPro" id="IPR016132">
    <property type="entry name" value="Phyto_chromo_attachment"/>
</dbReference>
<dbReference type="InterPro" id="IPR036890">
    <property type="entry name" value="HATPase_C_sf"/>
</dbReference>
<keyword evidence="10" id="KW-0675">Receptor</keyword>
<keyword evidence="9" id="KW-0157">Chromophore</keyword>
<dbReference type="SUPFAM" id="SSF55781">
    <property type="entry name" value="GAF domain-like"/>
    <property type="match status" value="2"/>
</dbReference>
<dbReference type="SUPFAM" id="SSF55785">
    <property type="entry name" value="PYP-like sensor domain (PAS domain)"/>
    <property type="match status" value="2"/>
</dbReference>
<keyword evidence="14" id="KW-0067">ATP-binding</keyword>
<dbReference type="SMART" id="SM00065">
    <property type="entry name" value="GAF"/>
    <property type="match status" value="1"/>
</dbReference>
<dbReference type="Pfam" id="PF00989">
    <property type="entry name" value="PAS"/>
    <property type="match status" value="1"/>
</dbReference>